<dbReference type="GO" id="GO:0004252">
    <property type="term" value="F:serine-type endopeptidase activity"/>
    <property type="evidence" value="ECO:0007669"/>
    <property type="project" value="UniProtKB-UniRule"/>
</dbReference>
<feature type="active site" description="Charge relay system" evidence="5">
    <location>
        <position position="197"/>
    </location>
</feature>
<feature type="signal peptide" evidence="7">
    <location>
        <begin position="1"/>
        <end position="35"/>
    </location>
</feature>
<evidence type="ECO:0000313" key="9">
    <source>
        <dbReference type="EMBL" id="UWZ51040.1"/>
    </source>
</evidence>
<dbReference type="KEGG" id="daur:Daura_30220"/>
<name>A0A9Q9ME63_9ACTN</name>
<dbReference type="InterPro" id="IPR050131">
    <property type="entry name" value="Peptidase_S8_subtilisin-like"/>
</dbReference>
<dbReference type="EMBL" id="CP073767">
    <property type="protein sequence ID" value="UWZ51040.1"/>
    <property type="molecule type" value="Genomic_DNA"/>
</dbReference>
<evidence type="ECO:0000313" key="10">
    <source>
        <dbReference type="Proteomes" id="UP001058003"/>
    </source>
</evidence>
<dbReference type="Pfam" id="PF05922">
    <property type="entry name" value="Inhibitor_I9"/>
    <property type="match status" value="1"/>
</dbReference>
<feature type="active site" description="Charge relay system" evidence="5">
    <location>
        <position position="349"/>
    </location>
</feature>
<evidence type="ECO:0000256" key="4">
    <source>
        <dbReference type="ARBA" id="ARBA00022825"/>
    </source>
</evidence>
<organism evidence="9 10">
    <name type="scientific">Dactylosporangium aurantiacum</name>
    <dbReference type="NCBI Taxonomy" id="35754"/>
    <lineage>
        <taxon>Bacteria</taxon>
        <taxon>Bacillati</taxon>
        <taxon>Actinomycetota</taxon>
        <taxon>Actinomycetes</taxon>
        <taxon>Micromonosporales</taxon>
        <taxon>Micromonosporaceae</taxon>
        <taxon>Dactylosporangium</taxon>
    </lineage>
</organism>
<evidence type="ECO:0000256" key="7">
    <source>
        <dbReference type="SAM" id="SignalP"/>
    </source>
</evidence>
<proteinExistence type="inferred from homology"/>
<evidence type="ECO:0000256" key="5">
    <source>
        <dbReference type="PROSITE-ProRule" id="PRU01240"/>
    </source>
</evidence>
<dbReference type="InterPro" id="IPR010259">
    <property type="entry name" value="S8pro/Inhibitor_I9"/>
</dbReference>
<dbReference type="SUPFAM" id="SSF54897">
    <property type="entry name" value="Protease propeptides/inhibitors"/>
    <property type="match status" value="1"/>
</dbReference>
<keyword evidence="4 5" id="KW-0720">Serine protease</keyword>
<dbReference type="InterPro" id="IPR008979">
    <property type="entry name" value="Galactose-bd-like_sf"/>
</dbReference>
<evidence type="ECO:0000256" key="2">
    <source>
        <dbReference type="ARBA" id="ARBA00022670"/>
    </source>
</evidence>
<dbReference type="Pfam" id="PF01483">
    <property type="entry name" value="P_proprotein"/>
    <property type="match status" value="1"/>
</dbReference>
<reference evidence="9" key="1">
    <citation type="submission" date="2021-04" db="EMBL/GenBank/DDBJ databases">
        <title>Dactylosporangium aurantiacum NRRL B-8018 full assembly.</title>
        <authorList>
            <person name="Hartkoorn R.C."/>
            <person name="Beaudoing E."/>
            <person name="Hot D."/>
        </authorList>
    </citation>
    <scope>NUCLEOTIDE SEQUENCE</scope>
    <source>
        <strain evidence="9">NRRL B-8018</strain>
    </source>
</reference>
<dbReference type="InterPro" id="IPR037045">
    <property type="entry name" value="S8pro/Inhibitor_I9_sf"/>
</dbReference>
<comment type="similarity">
    <text evidence="1 5 6">Belongs to the peptidase S8 family.</text>
</comment>
<dbReference type="GO" id="GO:0005615">
    <property type="term" value="C:extracellular space"/>
    <property type="evidence" value="ECO:0007669"/>
    <property type="project" value="TreeGrafter"/>
</dbReference>
<dbReference type="RefSeq" id="WP_063745799.1">
    <property type="nucleotide sequence ID" value="NZ_CP073767.1"/>
</dbReference>
<dbReference type="InterPro" id="IPR023828">
    <property type="entry name" value="Peptidase_S8_Ser-AS"/>
</dbReference>
<evidence type="ECO:0000256" key="3">
    <source>
        <dbReference type="ARBA" id="ARBA00022801"/>
    </source>
</evidence>
<dbReference type="PROSITE" id="PS00136">
    <property type="entry name" value="SUBTILASE_ASP"/>
    <property type="match status" value="1"/>
</dbReference>
<dbReference type="CDD" id="cd04077">
    <property type="entry name" value="Peptidases_S8_PCSK9_ProteinaseK_like"/>
    <property type="match status" value="1"/>
</dbReference>
<dbReference type="InterPro" id="IPR000209">
    <property type="entry name" value="Peptidase_S8/S53_dom"/>
</dbReference>
<dbReference type="AlphaFoldDB" id="A0A9Q9ME63"/>
<dbReference type="PROSITE" id="PS00137">
    <property type="entry name" value="SUBTILASE_HIS"/>
    <property type="match status" value="1"/>
</dbReference>
<dbReference type="PANTHER" id="PTHR43806:SF11">
    <property type="entry name" value="CEREVISIN-RELATED"/>
    <property type="match status" value="1"/>
</dbReference>
<dbReference type="SUPFAM" id="SSF52743">
    <property type="entry name" value="Subtilisin-like"/>
    <property type="match status" value="1"/>
</dbReference>
<dbReference type="InterPro" id="IPR015500">
    <property type="entry name" value="Peptidase_S8_subtilisin-rel"/>
</dbReference>
<dbReference type="GO" id="GO:0006508">
    <property type="term" value="P:proteolysis"/>
    <property type="evidence" value="ECO:0007669"/>
    <property type="project" value="UniProtKB-KW"/>
</dbReference>
<dbReference type="FunFam" id="3.40.50.200:FF:000014">
    <property type="entry name" value="Proteinase K"/>
    <property type="match status" value="1"/>
</dbReference>
<dbReference type="InterPro" id="IPR023827">
    <property type="entry name" value="Peptidase_S8_Asp-AS"/>
</dbReference>
<dbReference type="Gene3D" id="3.40.50.200">
    <property type="entry name" value="Peptidase S8/S53 domain"/>
    <property type="match status" value="1"/>
</dbReference>
<dbReference type="PROSITE" id="PS51892">
    <property type="entry name" value="SUBTILASE"/>
    <property type="match status" value="1"/>
</dbReference>
<keyword evidence="3 5" id="KW-0378">Hydrolase</keyword>
<dbReference type="PRINTS" id="PR00723">
    <property type="entry name" value="SUBTILISIN"/>
</dbReference>
<dbReference type="PANTHER" id="PTHR43806">
    <property type="entry name" value="PEPTIDASE S8"/>
    <property type="match status" value="1"/>
</dbReference>
<keyword evidence="10" id="KW-1185">Reference proteome</keyword>
<evidence type="ECO:0000256" key="6">
    <source>
        <dbReference type="RuleBase" id="RU003355"/>
    </source>
</evidence>
<dbReference type="PROSITE" id="PS51829">
    <property type="entry name" value="P_HOMO_B"/>
    <property type="match status" value="1"/>
</dbReference>
<protein>
    <submittedName>
        <fullName evidence="9">S8 family peptidase</fullName>
    </submittedName>
</protein>
<keyword evidence="2 5" id="KW-0645">Protease</keyword>
<accession>A0A9Q9ME63</accession>
<dbReference type="Pfam" id="PF00082">
    <property type="entry name" value="Peptidase_S8"/>
    <property type="match status" value="1"/>
</dbReference>
<dbReference type="Proteomes" id="UP001058003">
    <property type="component" value="Chromosome"/>
</dbReference>
<evidence type="ECO:0000256" key="1">
    <source>
        <dbReference type="ARBA" id="ARBA00011073"/>
    </source>
</evidence>
<dbReference type="Gene3D" id="3.30.70.80">
    <property type="entry name" value="Peptidase S8 propeptide/proteinase inhibitor I9"/>
    <property type="match status" value="1"/>
</dbReference>
<feature type="chain" id="PRO_5040490795" evidence="7">
    <location>
        <begin position="36"/>
        <end position="547"/>
    </location>
</feature>
<keyword evidence="7" id="KW-0732">Signal</keyword>
<dbReference type="SUPFAM" id="SSF49785">
    <property type="entry name" value="Galactose-binding domain-like"/>
    <property type="match status" value="1"/>
</dbReference>
<feature type="domain" description="P/Homo B" evidence="8">
    <location>
        <begin position="432"/>
        <end position="547"/>
    </location>
</feature>
<dbReference type="PROSITE" id="PS00138">
    <property type="entry name" value="SUBTILASE_SER"/>
    <property type="match status" value="1"/>
</dbReference>
<dbReference type="InterPro" id="IPR034193">
    <property type="entry name" value="PCSK9_ProteinaseK-like"/>
</dbReference>
<dbReference type="Gene3D" id="2.60.120.260">
    <property type="entry name" value="Galactose-binding domain-like"/>
    <property type="match status" value="1"/>
</dbReference>
<feature type="active site" description="Charge relay system" evidence="5">
    <location>
        <position position="164"/>
    </location>
</feature>
<dbReference type="InterPro" id="IPR022398">
    <property type="entry name" value="Peptidase_S8_His-AS"/>
</dbReference>
<dbReference type="OrthoDB" id="9798386at2"/>
<dbReference type="InterPro" id="IPR036852">
    <property type="entry name" value="Peptidase_S8/S53_dom_sf"/>
</dbReference>
<dbReference type="InterPro" id="IPR002884">
    <property type="entry name" value="P_dom"/>
</dbReference>
<gene>
    <name evidence="9" type="ORF">Daura_30220</name>
</gene>
<sequence length="547" mass="56590">MQQRTRTAARRWTATGAAGVVAVLLGSLQAAPAYADGAIRGTGGAGALKDRYIVVLRDNPADTADAARIAATADRLAKRFGGKPDKAFSRTVKGFSVRITEARARRLAANPAVAYVQQDRAVAVSEVQGHAPWGLDRIDQPALPLSGAYSYPATAANVTAYVLDTGIRTTHTQFGGRARSGYDFIDNDTTAQDCNGHGTHVAGTIGGSTYGVAKRVNLVGVRVLDCTGSGSYSQIIAGIDWITAHATKPAVVNMSLGGSGSDVLDQAVRASIASGLTYVVAAGNSNTNACTVSPARAGEAITVAASDSADRRASFSNYGACVDLFAPGVAITSASSSSDAGTAMMSGTSMAAPHVTGAAALVLADQPTATPAQIQHQLTANAITGKITGPGTATPNRLLHIAQSAVAVPVSAPAPVAAPAPAPYVAPYVPPVPCWQKTNGNDLPIRDRSTVQNAVWVGGCAGKASARTRVEVHIQHARRGDLTIELIAPNGTKRRLKAANRRDKGSGVHAVFYTNMSRANRNGGWKLRVRDTTRGYVGYVDSWTITL</sequence>
<evidence type="ECO:0000259" key="8">
    <source>
        <dbReference type="PROSITE" id="PS51829"/>
    </source>
</evidence>